<dbReference type="EMBL" id="VOOR01000010">
    <property type="protein sequence ID" value="TXB64940.1"/>
    <property type="molecule type" value="Genomic_DNA"/>
</dbReference>
<dbReference type="GO" id="GO:0009307">
    <property type="term" value="P:DNA restriction-modification system"/>
    <property type="evidence" value="ECO:0007669"/>
    <property type="project" value="InterPro"/>
</dbReference>
<keyword evidence="5" id="KW-1185">Reference proteome</keyword>
<keyword evidence="4" id="KW-0540">Nuclease</keyword>
<organism evidence="4 5">
    <name type="scientific">Phaeodactylibacter luteus</name>
    <dbReference type="NCBI Taxonomy" id="1564516"/>
    <lineage>
        <taxon>Bacteria</taxon>
        <taxon>Pseudomonadati</taxon>
        <taxon>Bacteroidota</taxon>
        <taxon>Saprospiria</taxon>
        <taxon>Saprospirales</taxon>
        <taxon>Haliscomenobacteraceae</taxon>
        <taxon>Phaeodactylibacter</taxon>
    </lineage>
</organism>
<comment type="caution">
    <text evidence="4">The sequence shown here is derived from an EMBL/GenBank/DDBJ whole genome shotgun (WGS) entry which is preliminary data.</text>
</comment>
<feature type="domain" description="Restriction endonuclease type IV Mrr" evidence="2">
    <location>
        <begin position="169"/>
        <end position="286"/>
    </location>
</feature>
<dbReference type="Pfam" id="PF14338">
    <property type="entry name" value="Mrr_N"/>
    <property type="match status" value="1"/>
</dbReference>
<gene>
    <name evidence="4" type="ORF">FRY97_06870</name>
</gene>
<evidence type="ECO:0000259" key="2">
    <source>
        <dbReference type="Pfam" id="PF04471"/>
    </source>
</evidence>
<reference evidence="4 5" key="1">
    <citation type="submission" date="2019-08" db="EMBL/GenBank/DDBJ databases">
        <title>Genome of Phaeodactylibacter luteus.</title>
        <authorList>
            <person name="Bowman J.P."/>
        </authorList>
    </citation>
    <scope>NUCLEOTIDE SEQUENCE [LARGE SCALE GENOMIC DNA]</scope>
    <source>
        <strain evidence="4 5">KCTC 42180</strain>
    </source>
</reference>
<protein>
    <submittedName>
        <fullName evidence="4">Restriction endonuclease</fullName>
    </submittedName>
</protein>
<dbReference type="GO" id="GO:0003677">
    <property type="term" value="F:DNA binding"/>
    <property type="evidence" value="ECO:0007669"/>
    <property type="project" value="InterPro"/>
</dbReference>
<dbReference type="InterPro" id="IPR052906">
    <property type="entry name" value="Type_IV_Methyl-Rstrct_Enzyme"/>
</dbReference>
<dbReference type="InterPro" id="IPR007560">
    <property type="entry name" value="Restrct_endonuc_IV_Mrr"/>
</dbReference>
<sequence length="311" mass="34608">MPDTTSNIPDYQSIMLPLLELAGDGTTYRLRDAVDLLAQRFALSRAELKEMLPSGYATLFANRVGWASTYLKKAGLLESKKRGTLQITERGRSTLETKPDRIDVAFLDQFPEFVAFRKGKQKATKTDGGASDNSKEVDAGQNPEEQLEFAHQKLQEELAQELLQAVLDASPQFFEQLVVDLLLAMGYGGTRADAGRAIGRSNDGGVDGIIKEDRLGLDIIYIQAKRWENTVPVREVRDFAGALLGKKARKGVFITTSSYPKSAYEYIQSIEPKIILIDGEQLGQFMIEHNVGVSPHKVFEVKRVDLDYFEG</sequence>
<dbReference type="Proteomes" id="UP000321580">
    <property type="component" value="Unassembled WGS sequence"/>
</dbReference>
<evidence type="ECO:0000256" key="1">
    <source>
        <dbReference type="SAM" id="MobiDB-lite"/>
    </source>
</evidence>
<evidence type="ECO:0000313" key="4">
    <source>
        <dbReference type="EMBL" id="TXB64940.1"/>
    </source>
</evidence>
<dbReference type="PANTHER" id="PTHR30015:SF7">
    <property type="entry name" value="TYPE IV METHYL-DIRECTED RESTRICTION ENZYME ECOKMRR"/>
    <property type="match status" value="1"/>
</dbReference>
<dbReference type="OrthoDB" id="9803736at2"/>
<dbReference type="RefSeq" id="WP_147166707.1">
    <property type="nucleotide sequence ID" value="NZ_VOOR01000010.1"/>
</dbReference>
<dbReference type="Pfam" id="PF04471">
    <property type="entry name" value="Mrr_cat"/>
    <property type="match status" value="1"/>
</dbReference>
<dbReference type="InterPro" id="IPR011856">
    <property type="entry name" value="tRNA_endonuc-like_dom_sf"/>
</dbReference>
<dbReference type="AlphaFoldDB" id="A0A5C6RTF8"/>
<feature type="region of interest" description="Disordered" evidence="1">
    <location>
        <begin position="121"/>
        <end position="143"/>
    </location>
</feature>
<name>A0A5C6RTF8_9BACT</name>
<evidence type="ECO:0000259" key="3">
    <source>
        <dbReference type="Pfam" id="PF14338"/>
    </source>
</evidence>
<proteinExistence type="predicted"/>
<dbReference type="GO" id="GO:0015666">
    <property type="term" value="F:restriction endodeoxyribonuclease activity"/>
    <property type="evidence" value="ECO:0007669"/>
    <property type="project" value="TreeGrafter"/>
</dbReference>
<evidence type="ECO:0000313" key="5">
    <source>
        <dbReference type="Proteomes" id="UP000321580"/>
    </source>
</evidence>
<dbReference type="InterPro" id="IPR025745">
    <property type="entry name" value="Mrr-like_N_dom"/>
</dbReference>
<dbReference type="SUPFAM" id="SSF52980">
    <property type="entry name" value="Restriction endonuclease-like"/>
    <property type="match status" value="1"/>
</dbReference>
<accession>A0A5C6RTF8</accession>
<dbReference type="InterPro" id="IPR011335">
    <property type="entry name" value="Restrct_endonuc-II-like"/>
</dbReference>
<keyword evidence="4" id="KW-0378">Hydrolase</keyword>
<keyword evidence="4" id="KW-0255">Endonuclease</keyword>
<feature type="domain" description="Restriction system protein Mrr-like N-terminal" evidence="3">
    <location>
        <begin position="11"/>
        <end position="96"/>
    </location>
</feature>
<dbReference type="PANTHER" id="PTHR30015">
    <property type="entry name" value="MRR RESTRICTION SYSTEM PROTEIN"/>
    <property type="match status" value="1"/>
</dbReference>
<dbReference type="Gene3D" id="3.40.1350.10">
    <property type="match status" value="1"/>
</dbReference>